<dbReference type="Proteomes" id="UP000694255">
    <property type="component" value="Unassembled WGS sequence"/>
</dbReference>
<feature type="compositionally biased region" description="Basic residues" evidence="1">
    <location>
        <begin position="1"/>
        <end position="10"/>
    </location>
</feature>
<evidence type="ECO:0000313" key="3">
    <source>
        <dbReference type="Proteomes" id="UP000694255"/>
    </source>
</evidence>
<protein>
    <submittedName>
        <fullName evidence="2">Uncharacterized protein</fullName>
    </submittedName>
</protein>
<feature type="region of interest" description="Disordered" evidence="1">
    <location>
        <begin position="1"/>
        <end position="74"/>
    </location>
</feature>
<feature type="compositionally biased region" description="Basic and acidic residues" evidence="1">
    <location>
        <begin position="783"/>
        <end position="792"/>
    </location>
</feature>
<reference evidence="2 3" key="1">
    <citation type="journal article" date="2021" name="DNA Res.">
        <title>Genome analysis of Candida subhashii reveals its hybrid nature and dual mitochondrial genome conformations.</title>
        <authorList>
            <person name="Mixao V."/>
            <person name="Hegedusova E."/>
            <person name="Saus E."/>
            <person name="Pryszcz L.P."/>
            <person name="Cillingova A."/>
            <person name="Nosek J."/>
            <person name="Gabaldon T."/>
        </authorList>
    </citation>
    <scope>NUCLEOTIDE SEQUENCE [LARGE SCALE GENOMIC DNA]</scope>
    <source>
        <strain evidence="2 3">CBS 10753</strain>
    </source>
</reference>
<feature type="region of interest" description="Disordered" evidence="1">
    <location>
        <begin position="742"/>
        <end position="806"/>
    </location>
</feature>
<dbReference type="OrthoDB" id="4095576at2759"/>
<feature type="compositionally biased region" description="Low complexity" evidence="1">
    <location>
        <begin position="1011"/>
        <end position="1041"/>
    </location>
</feature>
<accession>A0A8J5UN31</accession>
<feature type="region of interest" description="Disordered" evidence="1">
    <location>
        <begin position="981"/>
        <end position="1066"/>
    </location>
</feature>
<organism evidence="2 3">
    <name type="scientific">[Candida] subhashii</name>
    <dbReference type="NCBI Taxonomy" id="561895"/>
    <lineage>
        <taxon>Eukaryota</taxon>
        <taxon>Fungi</taxon>
        <taxon>Dikarya</taxon>
        <taxon>Ascomycota</taxon>
        <taxon>Saccharomycotina</taxon>
        <taxon>Pichiomycetes</taxon>
        <taxon>Debaryomycetaceae</taxon>
        <taxon>Spathaspora</taxon>
    </lineage>
</organism>
<gene>
    <name evidence="2" type="ORF">J8A68_000067</name>
</gene>
<feature type="compositionally biased region" description="Low complexity" evidence="1">
    <location>
        <begin position="24"/>
        <end position="41"/>
    </location>
</feature>
<dbReference type="AlphaFoldDB" id="A0A8J5UN31"/>
<feature type="compositionally biased region" description="Polar residues" evidence="1">
    <location>
        <begin position="884"/>
        <end position="903"/>
    </location>
</feature>
<feature type="region of interest" description="Disordered" evidence="1">
    <location>
        <begin position="486"/>
        <end position="721"/>
    </location>
</feature>
<keyword evidence="3" id="KW-1185">Reference proteome</keyword>
<proteinExistence type="predicted"/>
<evidence type="ECO:0000313" key="2">
    <source>
        <dbReference type="EMBL" id="KAG7666393.1"/>
    </source>
</evidence>
<dbReference type="GeneID" id="73466868"/>
<sequence length="1213" mass="127103">MSDRNRRRSISPHTQSSLFKLPPSDDNNNNNGSNASSTSTSYFSKLKNILFSKSQSDMPPPPATTTPPIAASSKNNSLTSFDFEVPMVTSSVASEKKKRFSIQGHPSSSAIPRSPSLSIDSRTYSSLRMNLKTQKEELINDLERKIPSQYGELLTKDAVTPPPVTSRDNSPSLEAIPQPQEQELMILSGSQDTMAEATGTAQRPLIIEHEYAPLYIDEEGQLVRPPFINLDPRERHHLLQLKRSIEASESLQKRIKYMKDPNETSTTSSFVSSIGGNKVDSCTQTHDIGYLTSRLKFKRKLEPSITSRQPKRPKNSKGYFSGEFMYDIIQNPDQDSISTTGGSSGKFSGYLGNISKPGFNKPVVENKPITKIIPQQDEDPTLKRFGQNRSRDRESVLDNRGKNFVLDEDYVKRSESVSNIIKLKDSAIEKKKSDTSTAAGPSSGFKFDIKQDNINGILQQRKENDELIEKSKLINQPLKFGSVKNIEGEAETEKPETISGLFGKKPETETKKPEASSILFGDKPQATTASTPSLLFGNKKPGEASKPSSLLFGKQPDEEPKKSKRRLSSGDNEEPAPTSTESAKRATPAFSFGTKLGSTDESNKKTDEGTAPKLLFGKPASSGGLFDNKIPSGGLFGKKDTEATSKPSISFGEPAKEATGKFEFGKPVEEATKPDETKQGEAAAPKLLFGKPPAQESTSTATFGFGKKDNEAPATAPTFSFGKKDEATKTTALAFSFDKKDEAPASATAFSFSKKDDEAPKTSAPAFAFGSKDESTTTNLFGKKPEEIKESNGIKPPAFSLGFKTSESPIPQLSLGNSAAPTTASTNLLFGKKDESKENGSVSFGFGNKDKPAPSFGFGKKLDEPTAASTVPKFSIGGAKGNESAPSSKESQGMFSAVSNTNEAAPAPSATSSASSTPFKFGTGSVASTSATAQFGASTTPFKFGGGASTTTPNAPASTSFAFGSGSAGSAGKDSTAKPAFSFGQTATKPGIGLGTTPSKPEFKFAPGISPPAASTPSQPAFSFNLGAGSGAASAPPTSFSMGQGASSTFGQPPQQNNAPSTSFGFSGGAGVGAPAVTPGGFNKIPQFNFTGASKTTSPDPASIFAAHNITGGAAATSREGTPFGVSGQNAFGSGPGGAGMTTSVPTAFGSSAGAPAFGASQGGGGFGGAGVGGAAPLGAPSSGFTFGNPPAGYTPSLPPQRRILMPRSRTRR</sequence>
<comment type="caution">
    <text evidence="2">The sequence shown here is derived from an EMBL/GenBank/DDBJ whole genome shotgun (WGS) entry which is preliminary data.</text>
</comment>
<feature type="compositionally biased region" description="Basic and acidic residues" evidence="1">
    <location>
        <begin position="601"/>
        <end position="610"/>
    </location>
</feature>
<feature type="compositionally biased region" description="Low complexity" evidence="1">
    <location>
        <begin position="904"/>
        <end position="918"/>
    </location>
</feature>
<feature type="compositionally biased region" description="Polar residues" evidence="1">
    <location>
        <begin position="1042"/>
        <end position="1059"/>
    </location>
</feature>
<feature type="compositionally biased region" description="Basic and acidic residues" evidence="1">
    <location>
        <begin position="504"/>
        <end position="514"/>
    </location>
</feature>
<name>A0A8J5UN31_9ASCO</name>
<evidence type="ECO:0000256" key="1">
    <source>
        <dbReference type="SAM" id="MobiDB-lite"/>
    </source>
</evidence>
<feature type="region of interest" description="Disordered" evidence="1">
    <location>
        <begin position="99"/>
        <end position="118"/>
    </location>
</feature>
<dbReference type="EMBL" id="JAGSYN010000006">
    <property type="protein sequence ID" value="KAG7666393.1"/>
    <property type="molecule type" value="Genomic_DNA"/>
</dbReference>
<dbReference type="RefSeq" id="XP_049266621.1">
    <property type="nucleotide sequence ID" value="XM_049410312.1"/>
</dbReference>
<feature type="region of interest" description="Disordered" evidence="1">
    <location>
        <begin position="1183"/>
        <end position="1213"/>
    </location>
</feature>
<feature type="region of interest" description="Disordered" evidence="1">
    <location>
        <begin position="826"/>
        <end position="918"/>
    </location>
</feature>
<feature type="compositionally biased region" description="Basic and acidic residues" evidence="1">
    <location>
        <begin position="654"/>
        <end position="679"/>
    </location>
</feature>
<feature type="compositionally biased region" description="Low complexity" evidence="1">
    <location>
        <begin position="106"/>
        <end position="118"/>
    </location>
</feature>